<dbReference type="InterPro" id="IPR036028">
    <property type="entry name" value="SH3-like_dom_sf"/>
</dbReference>
<keyword evidence="7" id="KW-0811">Translocation</keyword>
<name>A0A2T7NP01_POMCA</name>
<keyword evidence="6" id="KW-1133">Transmembrane helix</keyword>
<evidence type="ECO:0000259" key="15">
    <source>
        <dbReference type="PROSITE" id="PS50002"/>
    </source>
</evidence>
<dbReference type="SUPFAM" id="SSF50044">
    <property type="entry name" value="SH3-domain"/>
    <property type="match status" value="1"/>
</dbReference>
<evidence type="ECO:0000256" key="14">
    <source>
        <dbReference type="SAM" id="MobiDB-lite"/>
    </source>
</evidence>
<evidence type="ECO:0000256" key="4">
    <source>
        <dbReference type="ARBA" id="ARBA00022692"/>
    </source>
</evidence>
<dbReference type="PROSITE" id="PS50002">
    <property type="entry name" value="SH3"/>
    <property type="match status" value="1"/>
</dbReference>
<sequence length="431" mass="46025">MAAPLKPWERPGINHQNSSSVLGNNMSRPPDGITLPSGIGASPAVTQTTPPPLPPRPSTNISRFGSSYGGYSSFGGPFGYSGGMYSPYSGFGGYGPYGYNRFGSHTDISGSSFARVAEENSRPAFQSIESIVQAFTSVSMMLDSSFQAVYSSFRAVIGVADNFSRLRTQLMQIFSALAFIRTLRYFVRRLLEFLRLRPPGEAEREWKAAVQQVASAVPAGTNSDPKKSSWPIFMFFGIILGGPWLIWKLISSFSSSSQQESWAKGEVDHYAGQALYNFSARSDEELSFSAGQHIIIAPKEQQPQVRGWLLASVDGQKTGLVPATYIKVLGQRQGVPSNPTAKSSATQPAGGPSIASPVNSSGSCPSLAAPGSSPGNNLSSLASIADMDAIFSSSDKLSLDQASAVNFRLDDQNPSDLEASDILDQQADNQS</sequence>
<feature type="region of interest" description="Disordered" evidence="14">
    <location>
        <begin position="1"/>
        <end position="58"/>
    </location>
</feature>
<accession>A0A2T7NP01</accession>
<comment type="caution">
    <text evidence="16">The sequence shown here is derived from an EMBL/GenBank/DDBJ whole genome shotgun (WGS) entry which is preliminary data.</text>
</comment>
<gene>
    <name evidence="16" type="ORF">C0Q70_16161</name>
</gene>
<comment type="similarity">
    <text evidence="1">Belongs to the peroxin-13 family.</text>
</comment>
<organism evidence="16 17">
    <name type="scientific">Pomacea canaliculata</name>
    <name type="common">Golden apple snail</name>
    <dbReference type="NCBI Taxonomy" id="400727"/>
    <lineage>
        <taxon>Eukaryota</taxon>
        <taxon>Metazoa</taxon>
        <taxon>Spiralia</taxon>
        <taxon>Lophotrochozoa</taxon>
        <taxon>Mollusca</taxon>
        <taxon>Gastropoda</taxon>
        <taxon>Caenogastropoda</taxon>
        <taxon>Architaenioglossa</taxon>
        <taxon>Ampullarioidea</taxon>
        <taxon>Ampullariidae</taxon>
        <taxon>Pomacea</taxon>
    </lineage>
</organism>
<dbReference type="STRING" id="400727.A0A2T7NP01"/>
<dbReference type="GO" id="GO:0005778">
    <property type="term" value="C:peroxisomal membrane"/>
    <property type="evidence" value="ECO:0007669"/>
    <property type="project" value="UniProtKB-SubCell"/>
</dbReference>
<keyword evidence="4" id="KW-0812">Transmembrane</keyword>
<keyword evidence="8" id="KW-0472">Membrane</keyword>
<evidence type="ECO:0000313" key="16">
    <source>
        <dbReference type="EMBL" id="PVD22901.1"/>
    </source>
</evidence>
<dbReference type="InterPro" id="IPR007223">
    <property type="entry name" value="Peroxin-13_N"/>
</dbReference>
<dbReference type="Gene3D" id="2.30.30.40">
    <property type="entry name" value="SH3 Domains"/>
    <property type="match status" value="1"/>
</dbReference>
<evidence type="ECO:0000313" key="17">
    <source>
        <dbReference type="Proteomes" id="UP000245119"/>
    </source>
</evidence>
<evidence type="ECO:0000256" key="5">
    <source>
        <dbReference type="ARBA" id="ARBA00022927"/>
    </source>
</evidence>
<protein>
    <recommendedName>
        <fullName evidence="11">Peroxisomal membrane protein PEX13</fullName>
    </recommendedName>
    <alternativeName>
        <fullName evidence="10">Peroxin-13</fullName>
    </alternativeName>
</protein>
<proteinExistence type="inferred from homology"/>
<evidence type="ECO:0000256" key="13">
    <source>
        <dbReference type="PROSITE-ProRule" id="PRU00192"/>
    </source>
</evidence>
<dbReference type="GO" id="GO:0016560">
    <property type="term" value="P:protein import into peroxisome matrix, docking"/>
    <property type="evidence" value="ECO:0007669"/>
    <property type="project" value="InterPro"/>
</dbReference>
<keyword evidence="5" id="KW-0653">Protein transport</keyword>
<feature type="compositionally biased region" description="Polar residues" evidence="14">
    <location>
        <begin position="14"/>
        <end position="27"/>
    </location>
</feature>
<feature type="region of interest" description="Disordered" evidence="14">
    <location>
        <begin position="333"/>
        <end position="373"/>
    </location>
</feature>
<dbReference type="PANTHER" id="PTHR19332:SF1">
    <property type="entry name" value="PEROXISOMAL MEMBRANE PROTEIN PEX13"/>
    <property type="match status" value="1"/>
</dbReference>
<evidence type="ECO:0000256" key="9">
    <source>
        <dbReference type="ARBA" id="ARBA00023140"/>
    </source>
</evidence>
<feature type="domain" description="SH3" evidence="15">
    <location>
        <begin position="267"/>
        <end position="331"/>
    </location>
</feature>
<keyword evidence="17" id="KW-1185">Reference proteome</keyword>
<keyword evidence="3" id="KW-0813">Transport</keyword>
<dbReference type="Pfam" id="PF04088">
    <property type="entry name" value="Peroxin-13_N"/>
    <property type="match status" value="1"/>
</dbReference>
<dbReference type="PANTHER" id="PTHR19332">
    <property type="entry name" value="PEROXISOMAL MEMBRANE PROTEIN PEX13"/>
    <property type="match status" value="1"/>
</dbReference>
<evidence type="ECO:0000256" key="10">
    <source>
        <dbReference type="ARBA" id="ARBA00029693"/>
    </source>
</evidence>
<evidence type="ECO:0000256" key="8">
    <source>
        <dbReference type="ARBA" id="ARBA00023136"/>
    </source>
</evidence>
<evidence type="ECO:0000256" key="11">
    <source>
        <dbReference type="ARBA" id="ARBA00034535"/>
    </source>
</evidence>
<dbReference type="OrthoDB" id="10037838at2759"/>
<dbReference type="GO" id="GO:1990429">
    <property type="term" value="C:peroxisomal importomer complex"/>
    <property type="evidence" value="ECO:0007669"/>
    <property type="project" value="TreeGrafter"/>
</dbReference>
<reference evidence="16 17" key="1">
    <citation type="submission" date="2018-04" db="EMBL/GenBank/DDBJ databases">
        <title>The genome of golden apple snail Pomacea canaliculata provides insight into stress tolerance and invasive adaptation.</title>
        <authorList>
            <person name="Liu C."/>
            <person name="Liu B."/>
            <person name="Ren Y."/>
            <person name="Zhang Y."/>
            <person name="Wang H."/>
            <person name="Li S."/>
            <person name="Jiang F."/>
            <person name="Yin L."/>
            <person name="Zhang G."/>
            <person name="Qian W."/>
            <person name="Fan W."/>
        </authorList>
    </citation>
    <scope>NUCLEOTIDE SEQUENCE [LARGE SCALE GENOMIC DNA]</scope>
    <source>
        <strain evidence="16">SZHN2017</strain>
        <tissue evidence="16">Muscle</tissue>
    </source>
</reference>
<dbReference type="EMBL" id="PZQS01000010">
    <property type="protein sequence ID" value="PVD22901.1"/>
    <property type="molecule type" value="Genomic_DNA"/>
</dbReference>
<evidence type="ECO:0000256" key="12">
    <source>
        <dbReference type="ARBA" id="ARBA00046271"/>
    </source>
</evidence>
<dbReference type="AlphaFoldDB" id="A0A2T7NP01"/>
<evidence type="ECO:0000256" key="1">
    <source>
        <dbReference type="ARBA" id="ARBA00006033"/>
    </source>
</evidence>
<dbReference type="InterPro" id="IPR001452">
    <property type="entry name" value="SH3_domain"/>
</dbReference>
<dbReference type="CDD" id="cd11864">
    <property type="entry name" value="SH3_PEX13_eumet"/>
    <property type="match status" value="1"/>
</dbReference>
<dbReference type="Pfam" id="PF14604">
    <property type="entry name" value="SH3_9"/>
    <property type="match status" value="1"/>
</dbReference>
<evidence type="ECO:0000256" key="3">
    <source>
        <dbReference type="ARBA" id="ARBA00022448"/>
    </source>
</evidence>
<dbReference type="Proteomes" id="UP000245119">
    <property type="component" value="Linkage Group LG10"/>
</dbReference>
<feature type="region of interest" description="Disordered" evidence="14">
    <location>
        <begin position="409"/>
        <end position="431"/>
    </location>
</feature>
<evidence type="ECO:0000256" key="2">
    <source>
        <dbReference type="ARBA" id="ARBA00022443"/>
    </source>
</evidence>
<dbReference type="SMART" id="SM00326">
    <property type="entry name" value="SH3"/>
    <property type="match status" value="1"/>
</dbReference>
<comment type="subcellular location">
    <subcellularLocation>
        <location evidence="12">Peroxisome membrane</location>
    </subcellularLocation>
</comment>
<feature type="compositionally biased region" description="Polar residues" evidence="14">
    <location>
        <begin position="334"/>
        <end position="347"/>
    </location>
</feature>
<keyword evidence="9" id="KW-0576">Peroxisome</keyword>
<dbReference type="FunFam" id="2.30.30.40:FF:000109">
    <property type="entry name" value="Peroxisomal biogenesis factor 13"/>
    <property type="match status" value="1"/>
</dbReference>
<dbReference type="InterPro" id="IPR035463">
    <property type="entry name" value="Pex13"/>
</dbReference>
<evidence type="ECO:0000256" key="7">
    <source>
        <dbReference type="ARBA" id="ARBA00023010"/>
    </source>
</evidence>
<keyword evidence="2 13" id="KW-0728">SH3 domain</keyword>
<evidence type="ECO:0000256" key="6">
    <source>
        <dbReference type="ARBA" id="ARBA00022989"/>
    </source>
</evidence>